<keyword evidence="2" id="KW-1185">Reference proteome</keyword>
<reference evidence="1 2" key="1">
    <citation type="submission" date="2022-05" db="EMBL/GenBank/DDBJ databases">
        <title>Luteimonas sp. SX5, whole genome shotgun sequencing project.</title>
        <authorList>
            <person name="Zhao G."/>
            <person name="Shen L."/>
        </authorList>
    </citation>
    <scope>NUCLEOTIDE SEQUENCE [LARGE SCALE GENOMIC DNA]</scope>
    <source>
        <strain evidence="1 2">SX5</strain>
    </source>
</reference>
<sequence>MTARGKRDYSGSRATVKKVADLKQYCDGFDMQNVAKPLFSQGFHG</sequence>
<evidence type="ECO:0000313" key="1">
    <source>
        <dbReference type="EMBL" id="MCL1633644.1"/>
    </source>
</evidence>
<comment type="caution">
    <text evidence="1">The sequence shown here is derived from an EMBL/GenBank/DDBJ whole genome shotgun (WGS) entry which is preliminary data.</text>
</comment>
<evidence type="ECO:0000313" key="2">
    <source>
        <dbReference type="Proteomes" id="UP001431217"/>
    </source>
</evidence>
<dbReference type="Proteomes" id="UP001431217">
    <property type="component" value="Unassembled WGS sequence"/>
</dbReference>
<protein>
    <submittedName>
        <fullName evidence="1">Uncharacterized protein</fullName>
    </submittedName>
</protein>
<proteinExistence type="predicted"/>
<organism evidence="1 2">
    <name type="scientific">Luteimonas galliterrae</name>
    <dbReference type="NCBI Taxonomy" id="2940486"/>
    <lineage>
        <taxon>Bacteria</taxon>
        <taxon>Pseudomonadati</taxon>
        <taxon>Pseudomonadota</taxon>
        <taxon>Gammaproteobacteria</taxon>
        <taxon>Lysobacterales</taxon>
        <taxon>Lysobacteraceae</taxon>
        <taxon>Luteimonas</taxon>
    </lineage>
</organism>
<gene>
    <name evidence="1" type="ORF">M2650_03165</name>
</gene>
<accession>A0ABT0MFJ2</accession>
<dbReference type="EMBL" id="JAMBEP010000001">
    <property type="protein sequence ID" value="MCL1633644.1"/>
    <property type="molecule type" value="Genomic_DNA"/>
</dbReference>
<name>A0ABT0MFJ2_9GAMM</name>